<evidence type="ECO:0000313" key="6">
    <source>
        <dbReference type="Proteomes" id="UP000256519"/>
    </source>
</evidence>
<keyword evidence="1 5" id="KW-0489">Methyltransferase</keyword>
<keyword evidence="4" id="KW-0694">RNA-binding</keyword>
<dbReference type="RefSeq" id="WP_116078889.1">
    <property type="nucleotide sequence ID" value="NZ_CP187631.1"/>
</dbReference>
<name>A0A3D8WTQ5_PRIMG</name>
<evidence type="ECO:0000313" key="5">
    <source>
        <dbReference type="EMBL" id="RDZ06453.1"/>
    </source>
</evidence>
<proteinExistence type="predicted"/>
<dbReference type="Gene3D" id="3.40.50.150">
    <property type="entry name" value="Vaccinia Virus protein VP39"/>
    <property type="match status" value="1"/>
</dbReference>
<evidence type="ECO:0000256" key="1">
    <source>
        <dbReference type="ARBA" id="ARBA00022603"/>
    </source>
</evidence>
<keyword evidence="2 5" id="KW-0808">Transferase</keyword>
<organism evidence="5 6">
    <name type="scientific">Priestia megaterium</name>
    <name type="common">Bacillus megaterium</name>
    <dbReference type="NCBI Taxonomy" id="1404"/>
    <lineage>
        <taxon>Bacteria</taxon>
        <taxon>Bacillati</taxon>
        <taxon>Bacillota</taxon>
        <taxon>Bacilli</taxon>
        <taxon>Bacillales</taxon>
        <taxon>Bacillaceae</taxon>
        <taxon>Priestia</taxon>
    </lineage>
</organism>
<evidence type="ECO:0000256" key="3">
    <source>
        <dbReference type="ARBA" id="ARBA00022691"/>
    </source>
</evidence>
<dbReference type="GO" id="GO:0008168">
    <property type="term" value="F:methyltransferase activity"/>
    <property type="evidence" value="ECO:0007669"/>
    <property type="project" value="UniProtKB-KW"/>
</dbReference>
<dbReference type="GO" id="GO:0032259">
    <property type="term" value="P:methylation"/>
    <property type="evidence" value="ECO:0007669"/>
    <property type="project" value="UniProtKB-KW"/>
</dbReference>
<dbReference type="GO" id="GO:0003723">
    <property type="term" value="F:RNA binding"/>
    <property type="evidence" value="ECO:0007669"/>
    <property type="project" value="UniProtKB-KW"/>
</dbReference>
<dbReference type="Proteomes" id="UP000256519">
    <property type="component" value="Unassembled WGS sequence"/>
</dbReference>
<sequence>MNAIHFIQEYIRHPRTVGAIMPSSRSLAKQMVNPIPFEKITCIVEYGPGTGVFTEEIVQNKRKDTIFLAIEANETFYKMLKKKYGHIENMYIIHGSAENIGDYLKQYDIEKVDYIVSGLPFTSLPGTISTQILKKTATLLRSEGKFITFQYSKVKRSFFKSFFNTIQYERVYRNVPPAYVFVCND</sequence>
<dbReference type="SUPFAM" id="SSF53335">
    <property type="entry name" value="S-adenosyl-L-methionine-dependent methyltransferases"/>
    <property type="match status" value="1"/>
</dbReference>
<accession>A0A3D8WTQ5</accession>
<dbReference type="EMBL" id="PQWM01000067">
    <property type="protein sequence ID" value="RDZ06453.1"/>
    <property type="molecule type" value="Genomic_DNA"/>
</dbReference>
<comment type="caution">
    <text evidence="5">The sequence shown here is derived from an EMBL/GenBank/DDBJ whole genome shotgun (WGS) entry which is preliminary data.</text>
</comment>
<dbReference type="InterPro" id="IPR029063">
    <property type="entry name" value="SAM-dependent_MTases_sf"/>
</dbReference>
<dbReference type="AlphaFoldDB" id="A0A3D8WTQ5"/>
<evidence type="ECO:0000256" key="2">
    <source>
        <dbReference type="ARBA" id="ARBA00022679"/>
    </source>
</evidence>
<reference evidence="5 6" key="1">
    <citation type="journal article" date="2018" name="Appl. Environ. Microbiol.">
        <title>Antimicrobial susceptibility testing and tentative epidemiological cut-off values of five Bacillus species relevant for use as animal feed additives or for plant protection.</title>
        <authorList>
            <person name="Agerso Y."/>
            <person name="Stuer-Lauridsen B."/>
            <person name="Bjerre K."/>
            <person name="Jensen M.G."/>
            <person name="Johansen E."/>
            <person name="Bennedsen M."/>
            <person name="Brockmann E."/>
            <person name="Nielsen B."/>
        </authorList>
    </citation>
    <scope>NUCLEOTIDE SEQUENCE [LARGE SCALE GENOMIC DNA]</scope>
    <source>
        <strain evidence="5 6">CHCC20162</strain>
    </source>
</reference>
<gene>
    <name evidence="5" type="ORF">C3744_28955</name>
</gene>
<evidence type="ECO:0000256" key="4">
    <source>
        <dbReference type="ARBA" id="ARBA00022884"/>
    </source>
</evidence>
<protein>
    <submittedName>
        <fullName evidence="5">SAM-dependent methyltransferase</fullName>
    </submittedName>
</protein>
<dbReference type="CDD" id="cd02440">
    <property type="entry name" value="AdoMet_MTases"/>
    <property type="match status" value="1"/>
</dbReference>
<dbReference type="InterPro" id="IPR001737">
    <property type="entry name" value="KsgA/Erm"/>
</dbReference>
<keyword evidence="3" id="KW-0949">S-adenosyl-L-methionine</keyword>
<dbReference type="Pfam" id="PF00398">
    <property type="entry name" value="RrnaAD"/>
    <property type="match status" value="1"/>
</dbReference>